<dbReference type="AlphaFoldDB" id="A0A6H2H413"/>
<organism evidence="10 11">
    <name type="scientific">Paenibacillus albicereus</name>
    <dbReference type="NCBI Taxonomy" id="2726185"/>
    <lineage>
        <taxon>Bacteria</taxon>
        <taxon>Bacillati</taxon>
        <taxon>Bacillota</taxon>
        <taxon>Bacilli</taxon>
        <taxon>Bacillales</taxon>
        <taxon>Paenibacillaceae</taxon>
        <taxon>Paenibacillus</taxon>
    </lineage>
</organism>
<evidence type="ECO:0000313" key="11">
    <source>
        <dbReference type="Proteomes" id="UP000502136"/>
    </source>
</evidence>
<dbReference type="Proteomes" id="UP000502136">
    <property type="component" value="Chromosome"/>
</dbReference>
<dbReference type="FunFam" id="1.20.1720.10:FF:000005">
    <property type="entry name" value="Bcr/CflA family efflux transporter"/>
    <property type="match status" value="1"/>
</dbReference>
<dbReference type="InterPro" id="IPR011701">
    <property type="entry name" value="MFS"/>
</dbReference>
<feature type="transmembrane region" description="Helical" evidence="8">
    <location>
        <begin position="149"/>
        <end position="171"/>
    </location>
</feature>
<dbReference type="NCBIfam" id="TIGR00710">
    <property type="entry name" value="efflux_Bcr_CflA"/>
    <property type="match status" value="1"/>
</dbReference>
<comment type="subcellular location">
    <subcellularLocation>
        <location evidence="1 8">Cell membrane</location>
        <topology evidence="1 8">Multi-pass membrane protein</topology>
    </subcellularLocation>
</comment>
<dbReference type="Gene3D" id="1.20.1720.10">
    <property type="entry name" value="Multidrug resistance protein D"/>
    <property type="match status" value="1"/>
</dbReference>
<dbReference type="PANTHER" id="PTHR23502">
    <property type="entry name" value="MAJOR FACILITATOR SUPERFAMILY"/>
    <property type="match status" value="1"/>
</dbReference>
<evidence type="ECO:0000256" key="3">
    <source>
        <dbReference type="ARBA" id="ARBA00022448"/>
    </source>
</evidence>
<dbReference type="CDD" id="cd17320">
    <property type="entry name" value="MFS_MdfA_MDR_like"/>
    <property type="match status" value="1"/>
</dbReference>
<feature type="transmembrane region" description="Helical" evidence="8">
    <location>
        <begin position="229"/>
        <end position="248"/>
    </location>
</feature>
<feature type="transmembrane region" description="Helical" evidence="8">
    <location>
        <begin position="321"/>
        <end position="345"/>
    </location>
</feature>
<protein>
    <recommendedName>
        <fullName evidence="8">Bcr/CflA family efflux transporter</fullName>
    </recommendedName>
</protein>
<feature type="transmembrane region" description="Helical" evidence="8">
    <location>
        <begin position="21"/>
        <end position="40"/>
    </location>
</feature>
<dbReference type="InterPro" id="IPR004812">
    <property type="entry name" value="Efflux_drug-R_Bcr/CmlA"/>
</dbReference>
<dbReference type="GO" id="GO:1990961">
    <property type="term" value="P:xenobiotic detoxification by transmembrane export across the plasma membrane"/>
    <property type="evidence" value="ECO:0007669"/>
    <property type="project" value="InterPro"/>
</dbReference>
<feature type="transmembrane region" description="Helical" evidence="8">
    <location>
        <begin position="295"/>
        <end position="315"/>
    </location>
</feature>
<keyword evidence="5 8" id="KW-0812">Transmembrane</keyword>
<keyword evidence="7 8" id="KW-0472">Membrane</keyword>
<keyword evidence="6 8" id="KW-1133">Transmembrane helix</keyword>
<evidence type="ECO:0000256" key="7">
    <source>
        <dbReference type="ARBA" id="ARBA00023136"/>
    </source>
</evidence>
<feature type="transmembrane region" description="Helical" evidence="8">
    <location>
        <begin position="177"/>
        <end position="199"/>
    </location>
</feature>
<dbReference type="PANTHER" id="PTHR23502:SF132">
    <property type="entry name" value="POLYAMINE TRANSPORTER 2-RELATED"/>
    <property type="match status" value="1"/>
</dbReference>
<feature type="transmembrane region" description="Helical" evidence="8">
    <location>
        <begin position="116"/>
        <end position="137"/>
    </location>
</feature>
<evidence type="ECO:0000256" key="4">
    <source>
        <dbReference type="ARBA" id="ARBA00022475"/>
    </source>
</evidence>
<dbReference type="GO" id="GO:0042910">
    <property type="term" value="F:xenobiotic transmembrane transporter activity"/>
    <property type="evidence" value="ECO:0007669"/>
    <property type="project" value="InterPro"/>
</dbReference>
<dbReference type="InterPro" id="IPR005829">
    <property type="entry name" value="Sugar_transporter_CS"/>
</dbReference>
<evidence type="ECO:0000313" key="10">
    <source>
        <dbReference type="EMBL" id="QJC54397.1"/>
    </source>
</evidence>
<dbReference type="SUPFAM" id="SSF103473">
    <property type="entry name" value="MFS general substrate transporter"/>
    <property type="match status" value="1"/>
</dbReference>
<feature type="transmembrane region" description="Helical" evidence="8">
    <location>
        <begin position="60"/>
        <end position="80"/>
    </location>
</feature>
<keyword evidence="11" id="KW-1185">Reference proteome</keyword>
<sequence length="414" mass="42873">MGSARNHGREARRISSNPKRGRVRFALLLGLFSALGPFTVDMYLSSLPQLTRTFQSDPTTVQLSLTSCLLGLALGQVFLGPLSDSLGRRRPLAAAMLLYAAASVACASAPDVESFIALRFLQGFVASAGIVISRAIVRDSYSGVELTKFIALLTMIGNVAPLISPVAGSVVTSYAPWTSVFLCLALLGLGLTAVTLLGIKETLPPERRAASGIAGVLGQYRRLIADRSFIGYALVTGILFAGVFAYVAATPFVYQTMYGVSPLLYSVLFALNGGAIMLGSLLVRRLAGQRDEASIVRLGLWTACVSSAAVLLVVLAGGPLYALVAALFAFAMSIGMIGPATFALAMEKQGHRAGQAAALLGILPYLFGSLASPIVGIAGESSALPFGILLLASSLLAALAYAGLAARPRAAAAG</sequence>
<dbReference type="InterPro" id="IPR036259">
    <property type="entry name" value="MFS_trans_sf"/>
</dbReference>
<name>A0A6H2H413_9BACL</name>
<dbReference type="EMBL" id="CP051428">
    <property type="protein sequence ID" value="QJC54397.1"/>
    <property type="molecule type" value="Genomic_DNA"/>
</dbReference>
<evidence type="ECO:0000256" key="8">
    <source>
        <dbReference type="RuleBase" id="RU365088"/>
    </source>
</evidence>
<feature type="domain" description="Major facilitator superfamily (MFS) profile" evidence="9">
    <location>
        <begin position="22"/>
        <end position="411"/>
    </location>
</feature>
<dbReference type="PROSITE" id="PS50850">
    <property type="entry name" value="MFS"/>
    <property type="match status" value="1"/>
</dbReference>
<dbReference type="PROSITE" id="PS00216">
    <property type="entry name" value="SUGAR_TRANSPORT_1"/>
    <property type="match status" value="1"/>
</dbReference>
<proteinExistence type="inferred from homology"/>
<comment type="similarity">
    <text evidence="2 8">Belongs to the major facilitator superfamily. Bcr/CmlA family.</text>
</comment>
<dbReference type="GO" id="GO:0005886">
    <property type="term" value="C:plasma membrane"/>
    <property type="evidence" value="ECO:0007669"/>
    <property type="project" value="UniProtKB-SubCell"/>
</dbReference>
<evidence type="ECO:0000256" key="2">
    <source>
        <dbReference type="ARBA" id="ARBA00006236"/>
    </source>
</evidence>
<evidence type="ECO:0000256" key="1">
    <source>
        <dbReference type="ARBA" id="ARBA00004651"/>
    </source>
</evidence>
<gene>
    <name evidence="10" type="ORF">HGI30_14875</name>
</gene>
<dbReference type="Pfam" id="PF07690">
    <property type="entry name" value="MFS_1"/>
    <property type="match status" value="1"/>
</dbReference>
<feature type="transmembrane region" description="Helical" evidence="8">
    <location>
        <begin position="263"/>
        <end position="283"/>
    </location>
</feature>
<dbReference type="InterPro" id="IPR020846">
    <property type="entry name" value="MFS_dom"/>
</dbReference>
<evidence type="ECO:0000256" key="5">
    <source>
        <dbReference type="ARBA" id="ARBA00022692"/>
    </source>
</evidence>
<feature type="transmembrane region" description="Helical" evidence="8">
    <location>
        <begin position="384"/>
        <end position="404"/>
    </location>
</feature>
<dbReference type="KEGG" id="palr:HGI30_14875"/>
<keyword evidence="4 8" id="KW-1003">Cell membrane</keyword>
<evidence type="ECO:0000259" key="9">
    <source>
        <dbReference type="PROSITE" id="PS50850"/>
    </source>
</evidence>
<keyword evidence="3 8" id="KW-0813">Transport</keyword>
<accession>A0A6H2H413</accession>
<feature type="transmembrane region" description="Helical" evidence="8">
    <location>
        <begin position="357"/>
        <end position="378"/>
    </location>
</feature>
<evidence type="ECO:0000256" key="6">
    <source>
        <dbReference type="ARBA" id="ARBA00022989"/>
    </source>
</evidence>
<feature type="transmembrane region" description="Helical" evidence="8">
    <location>
        <begin position="92"/>
        <end position="110"/>
    </location>
</feature>
<reference evidence="10 11" key="1">
    <citation type="submission" date="2020-04" db="EMBL/GenBank/DDBJ databases">
        <title>Novel Paenibacillus strain UniB2 isolated from commercial digestive syrup.</title>
        <authorList>
            <person name="Thorat V."/>
            <person name="Kirdat K."/>
            <person name="Tiwarekar B."/>
            <person name="Yadav A."/>
        </authorList>
    </citation>
    <scope>NUCLEOTIDE SEQUENCE [LARGE SCALE GENOMIC DNA]</scope>
    <source>
        <strain evidence="10 11">UniB2</strain>
    </source>
</reference>